<dbReference type="InterPro" id="IPR038269">
    <property type="entry name" value="SCAN_sf"/>
</dbReference>
<dbReference type="CDD" id="cd07936">
    <property type="entry name" value="SCAN"/>
    <property type="match status" value="1"/>
</dbReference>
<dbReference type="SUPFAM" id="SSF109640">
    <property type="entry name" value="KRAB domain (Kruppel-associated box)"/>
    <property type="match status" value="1"/>
</dbReference>
<sequence>MALLEESLETRSKMAKEELPAPNSEGSPIQTRSRDFWGRAAQEILPENEAVSDMKHQHFRDFCYEEARGPREVCSHLHHLCRQWLKPEQHTKAQMLDMVVLEQFLAVLPLEMQSWVQECGPESSSQAVALAEGFLLSKAEDEKKQEEQVRFVKVITGGNIAGVRETPVHKKRGSCTLPCATFHESGLDRIPGAPYPGCPWCSVIPVQFDDVAICFTEEEDALLNSDQRELHGEVMQENYAMVSSLGKIPPLKLSLSASDFFMSASPISPL</sequence>
<dbReference type="SMART" id="SM00349">
    <property type="entry name" value="KRAB"/>
    <property type="match status" value="1"/>
</dbReference>
<dbReference type="Pfam" id="PF01352">
    <property type="entry name" value="KRAB"/>
    <property type="match status" value="1"/>
</dbReference>
<dbReference type="Gene3D" id="6.10.140.140">
    <property type="match status" value="1"/>
</dbReference>
<keyword evidence="1" id="KW-0805">Transcription regulation</keyword>
<dbReference type="Gene3D" id="1.10.4020.10">
    <property type="entry name" value="DNA breaking-rejoining enzymes"/>
    <property type="match status" value="1"/>
</dbReference>
<dbReference type="PANTHER" id="PTHR45935">
    <property type="entry name" value="PROTEIN ZBED8-RELATED"/>
    <property type="match status" value="1"/>
</dbReference>
<dbReference type="GO" id="GO:0006355">
    <property type="term" value="P:regulation of DNA-templated transcription"/>
    <property type="evidence" value="ECO:0007669"/>
    <property type="project" value="InterPro"/>
</dbReference>
<evidence type="ECO:0000313" key="8">
    <source>
        <dbReference type="Proteomes" id="UP000694421"/>
    </source>
</evidence>
<dbReference type="Proteomes" id="UP000694421">
    <property type="component" value="Unplaced"/>
</dbReference>
<dbReference type="SMART" id="SM00431">
    <property type="entry name" value="SCAN"/>
    <property type="match status" value="1"/>
</dbReference>
<name>A0A8D0E756_SALMN</name>
<dbReference type="InterPro" id="IPR036051">
    <property type="entry name" value="KRAB_dom_sf"/>
</dbReference>
<evidence type="ECO:0000256" key="4">
    <source>
        <dbReference type="SAM" id="MobiDB-lite"/>
    </source>
</evidence>
<keyword evidence="2" id="KW-0804">Transcription</keyword>
<dbReference type="SUPFAM" id="SSF47353">
    <property type="entry name" value="Retrovirus capsid dimerization domain-like"/>
    <property type="match status" value="1"/>
</dbReference>
<evidence type="ECO:0000256" key="2">
    <source>
        <dbReference type="ARBA" id="ARBA00023163"/>
    </source>
</evidence>
<proteinExistence type="predicted"/>
<feature type="compositionally biased region" description="Basic and acidic residues" evidence="4">
    <location>
        <begin position="8"/>
        <end position="19"/>
    </location>
</feature>
<dbReference type="InterPro" id="IPR001909">
    <property type="entry name" value="KRAB"/>
</dbReference>
<dbReference type="GeneTree" id="ENSGT00940000154715"/>
<evidence type="ECO:0000259" key="6">
    <source>
        <dbReference type="PROSITE" id="PS50805"/>
    </source>
</evidence>
<protein>
    <submittedName>
        <fullName evidence="7">Uncharacterized protein</fullName>
    </submittedName>
</protein>
<feature type="region of interest" description="Disordered" evidence="4">
    <location>
        <begin position="1"/>
        <end position="33"/>
    </location>
</feature>
<dbReference type="InterPro" id="IPR050916">
    <property type="entry name" value="SCAN-C2H2_zinc_finger"/>
</dbReference>
<evidence type="ECO:0000256" key="1">
    <source>
        <dbReference type="ARBA" id="ARBA00023015"/>
    </source>
</evidence>
<accession>A0A8D0E756</accession>
<dbReference type="Pfam" id="PF02023">
    <property type="entry name" value="SCAN"/>
    <property type="match status" value="1"/>
</dbReference>
<evidence type="ECO:0000256" key="3">
    <source>
        <dbReference type="ARBA" id="ARBA00023242"/>
    </source>
</evidence>
<organism evidence="7 8">
    <name type="scientific">Salvator merianae</name>
    <name type="common">Argentine black and white tegu</name>
    <name type="synonym">Tupinambis merianae</name>
    <dbReference type="NCBI Taxonomy" id="96440"/>
    <lineage>
        <taxon>Eukaryota</taxon>
        <taxon>Metazoa</taxon>
        <taxon>Chordata</taxon>
        <taxon>Craniata</taxon>
        <taxon>Vertebrata</taxon>
        <taxon>Euteleostomi</taxon>
        <taxon>Lepidosauria</taxon>
        <taxon>Squamata</taxon>
        <taxon>Bifurcata</taxon>
        <taxon>Unidentata</taxon>
        <taxon>Episquamata</taxon>
        <taxon>Laterata</taxon>
        <taxon>Teiioidea</taxon>
        <taxon>Teiidae</taxon>
        <taxon>Salvator</taxon>
    </lineage>
</organism>
<feature type="domain" description="SCAN box" evidence="5">
    <location>
        <begin position="56"/>
        <end position="134"/>
    </location>
</feature>
<evidence type="ECO:0000313" key="7">
    <source>
        <dbReference type="Ensembl" id="ENSSMRP00000026708.1"/>
    </source>
</evidence>
<dbReference type="Ensembl" id="ENSSMRT00000031199.1">
    <property type="protein sequence ID" value="ENSSMRP00000026708.1"/>
    <property type="gene ID" value="ENSSMRG00000020619.1"/>
</dbReference>
<dbReference type="PROSITE" id="PS50805">
    <property type="entry name" value="KRAB"/>
    <property type="match status" value="1"/>
</dbReference>
<dbReference type="PROSITE" id="PS50804">
    <property type="entry name" value="SCAN_BOX"/>
    <property type="match status" value="1"/>
</dbReference>
<reference evidence="7" key="2">
    <citation type="submission" date="2025-09" db="UniProtKB">
        <authorList>
            <consortium name="Ensembl"/>
        </authorList>
    </citation>
    <scope>IDENTIFICATION</scope>
</reference>
<dbReference type="InterPro" id="IPR003309">
    <property type="entry name" value="SCAN_dom"/>
</dbReference>
<dbReference type="PANTHER" id="PTHR45935:SF15">
    <property type="entry name" value="SCAN BOX DOMAIN-CONTAINING PROTEIN"/>
    <property type="match status" value="1"/>
</dbReference>
<reference evidence="7" key="1">
    <citation type="submission" date="2025-08" db="UniProtKB">
        <authorList>
            <consortium name="Ensembl"/>
        </authorList>
    </citation>
    <scope>IDENTIFICATION</scope>
</reference>
<dbReference type="FunFam" id="1.10.4020.10:FF:000005">
    <property type="entry name" value="Uncharacterized protein"/>
    <property type="match status" value="1"/>
</dbReference>
<dbReference type="AlphaFoldDB" id="A0A8D0E756"/>
<feature type="domain" description="KRAB" evidence="6">
    <location>
        <begin position="206"/>
        <end position="270"/>
    </location>
</feature>
<keyword evidence="8" id="KW-1185">Reference proteome</keyword>
<dbReference type="CDD" id="cd07765">
    <property type="entry name" value="KRAB_A-box"/>
    <property type="match status" value="1"/>
</dbReference>
<keyword evidence="3" id="KW-0539">Nucleus</keyword>
<evidence type="ECO:0000259" key="5">
    <source>
        <dbReference type="PROSITE" id="PS50804"/>
    </source>
</evidence>